<sequence length="92" mass="9869">MSWGAILYGARLVLQGLTYGAKLRLRPLAFCRVAPPPRAAQPRPPAALRRDSLGGLCATERLQLAPEQAQLATDAQTHGAPRWLRGSAGLVQ</sequence>
<dbReference type="EMBL" id="CAUYUJ010013603">
    <property type="protein sequence ID" value="CAK0836478.1"/>
    <property type="molecule type" value="Genomic_DNA"/>
</dbReference>
<proteinExistence type="predicted"/>
<protein>
    <submittedName>
        <fullName evidence="1">Uncharacterized protein</fullName>
    </submittedName>
</protein>
<gene>
    <name evidence="1" type="ORF">PCOR1329_LOCUS32947</name>
</gene>
<comment type="caution">
    <text evidence="1">The sequence shown here is derived from an EMBL/GenBank/DDBJ whole genome shotgun (WGS) entry which is preliminary data.</text>
</comment>
<keyword evidence="2" id="KW-1185">Reference proteome</keyword>
<evidence type="ECO:0000313" key="1">
    <source>
        <dbReference type="EMBL" id="CAK0836478.1"/>
    </source>
</evidence>
<feature type="non-terminal residue" evidence="1">
    <location>
        <position position="92"/>
    </location>
</feature>
<dbReference type="Proteomes" id="UP001189429">
    <property type="component" value="Unassembled WGS sequence"/>
</dbReference>
<reference evidence="1" key="1">
    <citation type="submission" date="2023-10" db="EMBL/GenBank/DDBJ databases">
        <authorList>
            <person name="Chen Y."/>
            <person name="Shah S."/>
            <person name="Dougan E. K."/>
            <person name="Thang M."/>
            <person name="Chan C."/>
        </authorList>
    </citation>
    <scope>NUCLEOTIDE SEQUENCE [LARGE SCALE GENOMIC DNA]</scope>
</reference>
<accession>A0ABN9SVE3</accession>
<organism evidence="1 2">
    <name type="scientific">Prorocentrum cordatum</name>
    <dbReference type="NCBI Taxonomy" id="2364126"/>
    <lineage>
        <taxon>Eukaryota</taxon>
        <taxon>Sar</taxon>
        <taxon>Alveolata</taxon>
        <taxon>Dinophyceae</taxon>
        <taxon>Prorocentrales</taxon>
        <taxon>Prorocentraceae</taxon>
        <taxon>Prorocentrum</taxon>
    </lineage>
</organism>
<name>A0ABN9SVE3_9DINO</name>
<evidence type="ECO:0000313" key="2">
    <source>
        <dbReference type="Proteomes" id="UP001189429"/>
    </source>
</evidence>